<accession>A0ABV9RXX9</accession>
<evidence type="ECO:0000256" key="5">
    <source>
        <dbReference type="ARBA" id="ARBA00022723"/>
    </source>
</evidence>
<evidence type="ECO:0000256" key="11">
    <source>
        <dbReference type="ARBA" id="ARBA00023163"/>
    </source>
</evidence>
<gene>
    <name evidence="14" type="ORF">ACFPCV_11545</name>
</gene>
<evidence type="ECO:0000256" key="12">
    <source>
        <dbReference type="SAM" id="MobiDB-lite"/>
    </source>
</evidence>
<feature type="compositionally biased region" description="Basic and acidic residues" evidence="12">
    <location>
        <begin position="1"/>
        <end position="11"/>
    </location>
</feature>
<feature type="domain" description="4Fe-4S Wbl-type" evidence="13">
    <location>
        <begin position="22"/>
        <end position="86"/>
    </location>
</feature>
<dbReference type="EMBL" id="JBHSIS010000006">
    <property type="protein sequence ID" value="MFC4854135.1"/>
    <property type="molecule type" value="Genomic_DNA"/>
</dbReference>
<keyword evidence="5" id="KW-0479">Metal-binding</keyword>
<evidence type="ECO:0000256" key="9">
    <source>
        <dbReference type="ARBA" id="ARBA00023125"/>
    </source>
</evidence>
<dbReference type="PANTHER" id="PTHR38839">
    <property type="entry name" value="TRANSCRIPTIONAL REGULATOR WHID-RELATED"/>
    <property type="match status" value="1"/>
</dbReference>
<evidence type="ECO:0000313" key="14">
    <source>
        <dbReference type="EMBL" id="MFC4854135.1"/>
    </source>
</evidence>
<keyword evidence="4" id="KW-0004">4Fe-4S</keyword>
<evidence type="ECO:0000256" key="8">
    <source>
        <dbReference type="ARBA" id="ARBA00023015"/>
    </source>
</evidence>
<evidence type="ECO:0000259" key="13">
    <source>
        <dbReference type="PROSITE" id="PS51674"/>
    </source>
</evidence>
<reference evidence="15" key="1">
    <citation type="journal article" date="2019" name="Int. J. Syst. Evol. Microbiol.">
        <title>The Global Catalogue of Microorganisms (GCM) 10K type strain sequencing project: providing services to taxonomists for standard genome sequencing and annotation.</title>
        <authorList>
            <consortium name="The Broad Institute Genomics Platform"/>
            <consortium name="The Broad Institute Genome Sequencing Center for Infectious Disease"/>
            <person name="Wu L."/>
            <person name="Ma J."/>
        </authorList>
    </citation>
    <scope>NUCLEOTIDE SEQUENCE [LARGE SCALE GENOMIC DNA]</scope>
    <source>
        <strain evidence="15">ZS-22-S1</strain>
    </source>
</reference>
<evidence type="ECO:0000256" key="1">
    <source>
        <dbReference type="ARBA" id="ARBA00001966"/>
    </source>
</evidence>
<dbReference type="Pfam" id="PF02467">
    <property type="entry name" value="Whib"/>
    <property type="match status" value="1"/>
</dbReference>
<comment type="caution">
    <text evidence="14">The sequence shown here is derived from an EMBL/GenBank/DDBJ whole genome shotgun (WGS) entry which is preliminary data.</text>
</comment>
<dbReference type="RefSeq" id="WP_378056087.1">
    <property type="nucleotide sequence ID" value="NZ_JBHSIS010000006.1"/>
</dbReference>
<protein>
    <submittedName>
        <fullName evidence="14">WhiB family transcriptional regulator</fullName>
    </submittedName>
</protein>
<comment type="similarity">
    <text evidence="3">Belongs to the WhiB family.</text>
</comment>
<comment type="subcellular location">
    <subcellularLocation>
        <location evidence="2">Cytoplasm</location>
    </subcellularLocation>
</comment>
<keyword evidence="11" id="KW-0804">Transcription</keyword>
<dbReference type="InterPro" id="IPR034768">
    <property type="entry name" value="4FE4S_WBL"/>
</dbReference>
<evidence type="ECO:0000256" key="10">
    <source>
        <dbReference type="ARBA" id="ARBA00023157"/>
    </source>
</evidence>
<evidence type="ECO:0000256" key="2">
    <source>
        <dbReference type="ARBA" id="ARBA00004496"/>
    </source>
</evidence>
<proteinExistence type="inferred from homology"/>
<sequence>MCRARRSCERGSRRHGRSGRITCTQHAETQTEKTKWTDAEPGSKAAADCKETCSLCPVRLTCAITALITDESYGVWGGMDRVDREALKHSDAQIAA</sequence>
<organism evidence="14 15">
    <name type="scientific">Actinophytocola glycyrrhizae</name>
    <dbReference type="NCBI Taxonomy" id="2044873"/>
    <lineage>
        <taxon>Bacteria</taxon>
        <taxon>Bacillati</taxon>
        <taxon>Actinomycetota</taxon>
        <taxon>Actinomycetes</taxon>
        <taxon>Pseudonocardiales</taxon>
        <taxon>Pseudonocardiaceae</taxon>
    </lineage>
</organism>
<name>A0ABV9RXX9_9PSEU</name>
<evidence type="ECO:0000256" key="3">
    <source>
        <dbReference type="ARBA" id="ARBA00006597"/>
    </source>
</evidence>
<keyword evidence="10" id="KW-1015">Disulfide bond</keyword>
<feature type="region of interest" description="Disordered" evidence="12">
    <location>
        <begin position="1"/>
        <end position="41"/>
    </location>
</feature>
<dbReference type="PROSITE" id="PS51674">
    <property type="entry name" value="4FE4S_WBL"/>
    <property type="match status" value="1"/>
</dbReference>
<keyword evidence="9" id="KW-0238">DNA-binding</keyword>
<keyword evidence="6" id="KW-0408">Iron</keyword>
<keyword evidence="7" id="KW-0411">Iron-sulfur</keyword>
<evidence type="ECO:0000256" key="7">
    <source>
        <dbReference type="ARBA" id="ARBA00023014"/>
    </source>
</evidence>
<dbReference type="Proteomes" id="UP001595859">
    <property type="component" value="Unassembled WGS sequence"/>
</dbReference>
<evidence type="ECO:0000313" key="15">
    <source>
        <dbReference type="Proteomes" id="UP001595859"/>
    </source>
</evidence>
<evidence type="ECO:0000256" key="4">
    <source>
        <dbReference type="ARBA" id="ARBA00022485"/>
    </source>
</evidence>
<keyword evidence="15" id="KW-1185">Reference proteome</keyword>
<feature type="compositionally biased region" description="Basic and acidic residues" evidence="12">
    <location>
        <begin position="29"/>
        <end position="38"/>
    </location>
</feature>
<dbReference type="InterPro" id="IPR003482">
    <property type="entry name" value="Whib"/>
</dbReference>
<keyword evidence="8" id="KW-0805">Transcription regulation</keyword>
<comment type="cofactor">
    <cofactor evidence="1">
        <name>[4Fe-4S] cluster</name>
        <dbReference type="ChEBI" id="CHEBI:49883"/>
    </cofactor>
</comment>
<evidence type="ECO:0000256" key="6">
    <source>
        <dbReference type="ARBA" id="ARBA00023004"/>
    </source>
</evidence>